<reference evidence="2" key="1">
    <citation type="submission" date="2021-01" db="EMBL/GenBank/DDBJ databases">
        <authorList>
            <person name="Corre E."/>
            <person name="Pelletier E."/>
            <person name="Niang G."/>
            <person name="Scheremetjew M."/>
            <person name="Finn R."/>
            <person name="Kale V."/>
            <person name="Holt S."/>
            <person name="Cochrane G."/>
            <person name="Meng A."/>
            <person name="Brown T."/>
            <person name="Cohen L."/>
        </authorList>
    </citation>
    <scope>NUCLEOTIDE SEQUENCE</scope>
    <source>
        <strain evidence="2">CCMP325</strain>
    </source>
</reference>
<accession>A0A7S0HHR1</accession>
<dbReference type="AlphaFoldDB" id="A0A7S0HHR1"/>
<protein>
    <submittedName>
        <fullName evidence="2">Uncharacterized protein</fullName>
    </submittedName>
</protein>
<dbReference type="EMBL" id="HBEO01014270">
    <property type="protein sequence ID" value="CAD8482789.1"/>
    <property type="molecule type" value="Transcribed_RNA"/>
</dbReference>
<evidence type="ECO:0000256" key="1">
    <source>
        <dbReference type="SAM" id="MobiDB-lite"/>
    </source>
</evidence>
<name>A0A7S0HHR1_9CRYP</name>
<evidence type="ECO:0000313" key="2">
    <source>
        <dbReference type="EMBL" id="CAD8482789.1"/>
    </source>
</evidence>
<gene>
    <name evidence="2" type="ORF">HPHI1048_LOCUS9737</name>
</gene>
<dbReference type="Gene3D" id="2.60.40.1120">
    <property type="entry name" value="Carboxypeptidase-like, regulatory domain"/>
    <property type="match status" value="1"/>
</dbReference>
<organism evidence="2">
    <name type="scientific">Hanusia phi</name>
    <dbReference type="NCBI Taxonomy" id="3032"/>
    <lineage>
        <taxon>Eukaryota</taxon>
        <taxon>Cryptophyceae</taxon>
        <taxon>Pyrenomonadales</taxon>
        <taxon>Geminigeraceae</taxon>
        <taxon>Hanusia</taxon>
    </lineage>
</organism>
<sequence length="830" mass="91733">MWNVKVSKNDPQRCLGPQSLDPSLRRPRLGSFEILLSWGSSNWSSGGGGRQCVVLFSKLNTLKFPNPPDVIDYLVRVLSGARVTQFELMVRSIPEGLPCAGALIEVHDYSTEEQFYPTSSHTKTDARGLLMLHLPFRKNLTALAKLPAAEGAEAAEGSATFDVHGELSKNICIPLVPSLPDGQVRIVLTWAEFPHEVFLKVKTPEGNIKSPSSGVGDLDIPREILLGQQEHDHSKFEVGPSEGGFGPISVLLTGLVPGRYHIYAHCEAYKIGGRDISWSSSNAELRFYTAEDVTWDGSRSFNCCGREEAGSWWDICFLEVSASGSVSVRSFNELKLEEPGFRDFLLKVVDLDGMLVPGAKVQVQPESSTQVGDFGVSDSQGEVLVRLEHGNYTASAAHEYYMPMSVSIKVDLEPQEGSATIPLVRPDFFHRDSDLCFILSWGGGGSANLHMETPGRSVRVEEEETLPGSDKSMRMIGKNPRSCLLREADEQECPWLSDSASRRTNRALVSAAGSMELWNMQVTVCSKEGILHTFLPTKSSAMIKSATIFWDVCSFGRGGVVPVNNIGGQDPAGGRLVTVRINQAKSDSDLIPSAQVLVKKADESVPLRIFPAPLTPEHPEYTRHNEVRFFCEWGKFEVEVRDDKCHSPLVYSNLLVSNQIQPSVGFCMAAISDLDAKQAFITLSWASSPKDLDLCLCNQDGMISSMRTESRAPSLKNIRYETAIHEGFGPKVISLTQSMSGKFKLYVMNREDNTKIFASNPLVTIVLFNGVWKTFNLDAQSCLDRAADKDEKLCCWHVCDLRIESDSRFSEQSIQCEDVNKILDHEVKFD</sequence>
<proteinExistence type="predicted"/>
<feature type="region of interest" description="Disordered" evidence="1">
    <location>
        <begin position="1"/>
        <end position="21"/>
    </location>
</feature>